<protein>
    <recommendedName>
        <fullName evidence="2">Protein amnionless</fullName>
    </recommendedName>
</protein>
<keyword evidence="7" id="KW-0653">Protein transport</keyword>
<evidence type="ECO:0000256" key="9">
    <source>
        <dbReference type="ARBA" id="ARBA00023136"/>
    </source>
</evidence>
<dbReference type="PANTHER" id="PTHR14995:SF2">
    <property type="entry name" value="PROTEIN AMNIONLESS"/>
    <property type="match status" value="1"/>
</dbReference>
<dbReference type="GO" id="GO:0015031">
    <property type="term" value="P:protein transport"/>
    <property type="evidence" value="ECO:0007669"/>
    <property type="project" value="UniProtKB-KW"/>
</dbReference>
<evidence type="ECO:0000256" key="1">
    <source>
        <dbReference type="ARBA" id="ARBA00004251"/>
    </source>
</evidence>
<dbReference type="GO" id="GO:0006898">
    <property type="term" value="P:receptor-mediated endocytosis"/>
    <property type="evidence" value="ECO:0007669"/>
    <property type="project" value="TreeGrafter"/>
</dbReference>
<accession>A0A7E4VHA4</accession>
<dbReference type="AlphaFoldDB" id="A0A7E4VHA4"/>
<keyword evidence="5" id="KW-0812">Transmembrane</keyword>
<evidence type="ECO:0000256" key="4">
    <source>
        <dbReference type="ARBA" id="ARBA00022475"/>
    </source>
</evidence>
<evidence type="ECO:0000313" key="11">
    <source>
        <dbReference type="WBParaSite" id="Pan_g21157.t1"/>
    </source>
</evidence>
<evidence type="ECO:0000256" key="5">
    <source>
        <dbReference type="ARBA" id="ARBA00022692"/>
    </source>
</evidence>
<keyword evidence="8" id="KW-1133">Transmembrane helix</keyword>
<dbReference type="GO" id="GO:0016324">
    <property type="term" value="C:apical plasma membrane"/>
    <property type="evidence" value="ECO:0007669"/>
    <property type="project" value="TreeGrafter"/>
</dbReference>
<organism evidence="10 11">
    <name type="scientific">Panagrellus redivivus</name>
    <name type="common">Microworm</name>
    <dbReference type="NCBI Taxonomy" id="6233"/>
    <lineage>
        <taxon>Eukaryota</taxon>
        <taxon>Metazoa</taxon>
        <taxon>Ecdysozoa</taxon>
        <taxon>Nematoda</taxon>
        <taxon>Chromadorea</taxon>
        <taxon>Rhabditida</taxon>
        <taxon>Tylenchina</taxon>
        <taxon>Panagrolaimomorpha</taxon>
        <taxon>Panagrolaimoidea</taxon>
        <taxon>Panagrolaimidae</taxon>
        <taxon>Panagrellus</taxon>
    </lineage>
</organism>
<evidence type="ECO:0000313" key="10">
    <source>
        <dbReference type="Proteomes" id="UP000492821"/>
    </source>
</evidence>
<dbReference type="GO" id="GO:0030139">
    <property type="term" value="C:endocytic vesicle"/>
    <property type="evidence" value="ECO:0007669"/>
    <property type="project" value="TreeGrafter"/>
</dbReference>
<evidence type="ECO:0000256" key="6">
    <source>
        <dbReference type="ARBA" id="ARBA00022729"/>
    </source>
</evidence>
<reference evidence="10" key="1">
    <citation type="journal article" date="2013" name="Genetics">
        <title>The draft genome and transcriptome of Panagrellus redivivus are shaped by the harsh demands of a free-living lifestyle.</title>
        <authorList>
            <person name="Srinivasan J."/>
            <person name="Dillman A.R."/>
            <person name="Macchietto M.G."/>
            <person name="Heikkinen L."/>
            <person name="Lakso M."/>
            <person name="Fracchia K.M."/>
            <person name="Antoshechkin I."/>
            <person name="Mortazavi A."/>
            <person name="Wong G."/>
            <person name="Sternberg P.W."/>
        </authorList>
    </citation>
    <scope>NUCLEOTIDE SEQUENCE [LARGE SCALE GENOMIC DNA]</scope>
    <source>
        <strain evidence="10">MT8872</strain>
    </source>
</reference>
<evidence type="ECO:0000256" key="8">
    <source>
        <dbReference type="ARBA" id="ARBA00022989"/>
    </source>
</evidence>
<keyword evidence="10" id="KW-1185">Reference proteome</keyword>
<sequence length="193" mass="21769">MDETRNWAGNSVPCEDDIVVFDQGKVVATYLPGDLKTSEILLPDDGVIFMDKYTILGEKADWQCAKREESLEASFSPVDDLPNIYDYRNWIVEGPGASHRPLLHSERIPSKMDEAAFPADSASRIEIDAPLLVGKLNMSNTVSLRSNYVKLGIFIMISSSMHLFKITKQNIVLYNSLLIHNKQVRSQLNPFKH</sequence>
<evidence type="ECO:0000256" key="7">
    <source>
        <dbReference type="ARBA" id="ARBA00022927"/>
    </source>
</evidence>
<keyword evidence="4" id="KW-1003">Cell membrane</keyword>
<evidence type="ECO:0000256" key="3">
    <source>
        <dbReference type="ARBA" id="ARBA00022448"/>
    </source>
</evidence>
<name>A0A7E4VHA4_PANRE</name>
<comment type="subcellular location">
    <subcellularLocation>
        <location evidence="1">Cell membrane</location>
        <topology evidence="1">Single-pass type I membrane protein</topology>
    </subcellularLocation>
</comment>
<dbReference type="Pfam" id="PF14828">
    <property type="entry name" value="Amnionless"/>
    <property type="match status" value="1"/>
</dbReference>
<dbReference type="PANTHER" id="PTHR14995">
    <property type="entry name" value="AMNIONLESS"/>
    <property type="match status" value="1"/>
</dbReference>
<keyword evidence="6" id="KW-0732">Signal</keyword>
<dbReference type="InterPro" id="IPR026112">
    <property type="entry name" value="AMN"/>
</dbReference>
<keyword evidence="3" id="KW-0813">Transport</keyword>
<reference evidence="11" key="2">
    <citation type="submission" date="2020-10" db="UniProtKB">
        <authorList>
            <consortium name="WormBaseParasite"/>
        </authorList>
    </citation>
    <scope>IDENTIFICATION</scope>
</reference>
<dbReference type="Proteomes" id="UP000492821">
    <property type="component" value="Unassembled WGS sequence"/>
</dbReference>
<evidence type="ECO:0000256" key="2">
    <source>
        <dbReference type="ARBA" id="ARBA00021200"/>
    </source>
</evidence>
<keyword evidence="9" id="KW-0472">Membrane</keyword>
<proteinExistence type="predicted"/>
<dbReference type="WBParaSite" id="Pan_g21157.t1">
    <property type="protein sequence ID" value="Pan_g21157.t1"/>
    <property type="gene ID" value="Pan_g21157"/>
</dbReference>